<evidence type="ECO:0000259" key="2">
    <source>
        <dbReference type="PROSITE" id="PS50041"/>
    </source>
</evidence>
<dbReference type="UCSC" id="Y46C8AL.5.1">
    <property type="organism name" value="c. elegans"/>
</dbReference>
<dbReference type="SMR" id="Q9N3W5"/>
<dbReference type="OrthoDB" id="9945342at2759"/>
<dbReference type="AGR" id="WB:WBGene00021583"/>
<accession>Q9N3W5</accession>
<sequence>MFLKLFLLATLLGIAIAACPDSNDKEIRGFCFKFVVQKMTYNDARNWCHYQNPVGPSYLAVVGNKETNNNLAVYARSAFGASAEYFWIGLSRNGSSGSLSWDNGFPVIYTNFGSHVGNNYFTEKISNTKWDTPGDNEKNYFVCSYDPTVQPVTPKATTPTTTTAANVNCQLGGQQTVLFAYSNDLAPSVVLNTFSNSYLNEQLVTIAISRFDTRQPQSIMYFSDYIQAYTYVSSHLPDSTLGFGDSTTGSNVLDVINNFYNDISSCGSVVMVLSKRYPNTMDISSTVAKVRQYHGMVNFLASNAPSGGTQSRVLFDLSSRTNGIYSIEEDATFLHFIGWMPLRERYPIYAVNVKVSGHGSQVLPPMSVPRDVTYLIMVSLQSHLPISNVQSAKLNWFNPPFPQGALSMQPSEWAYTNSNSGGNRRIIDPAVYNMTIDYIYTNTDVETMQIRFYSSFYTNSWIPYSN</sequence>
<reference evidence="3 4" key="1">
    <citation type="journal article" date="1998" name="Science">
        <title>Genome sequence of the nematode C. elegans: a platform for investigating biology.</title>
        <authorList>
            <consortium name="The C. elegans sequencing consortium"/>
            <person name="Sulson J.E."/>
            <person name="Waterston R."/>
        </authorList>
    </citation>
    <scope>NUCLEOTIDE SEQUENCE [LARGE SCALE GENOMIC DNA]</scope>
    <source>
        <strain evidence="3 4">Bristol N2</strain>
    </source>
</reference>
<dbReference type="InterPro" id="IPR016186">
    <property type="entry name" value="C-type_lectin-like/link_sf"/>
</dbReference>
<dbReference type="InterPro" id="IPR055578">
    <property type="entry name" value="DUF7154"/>
</dbReference>
<evidence type="ECO:0000313" key="3">
    <source>
        <dbReference type="EMBL" id="CCD71967.1"/>
    </source>
</evidence>
<dbReference type="FunCoup" id="Q9N3W5">
    <property type="interactions" value="12"/>
</dbReference>
<dbReference type="PROSITE" id="PS51257">
    <property type="entry name" value="PROKAR_LIPOPROTEIN"/>
    <property type="match status" value="1"/>
</dbReference>
<proteinExistence type="evidence at protein level"/>
<dbReference type="SMART" id="SM00034">
    <property type="entry name" value="CLECT"/>
    <property type="match status" value="1"/>
</dbReference>
<dbReference type="EMBL" id="BX284604">
    <property type="protein sequence ID" value="CCD71967.1"/>
    <property type="molecule type" value="Genomic_DNA"/>
</dbReference>
<evidence type="ECO:0000313" key="5">
    <source>
        <dbReference type="WormBase" id="Y46C8AL.5"/>
    </source>
</evidence>
<dbReference type="PeptideAtlas" id="Q9N3W5"/>
<dbReference type="PANTHER" id="PTHR23062:SF3">
    <property type="entry name" value="ANF_RECEPTOR DOMAIN-CONTAINING PROTEIN-RELATED"/>
    <property type="match status" value="1"/>
</dbReference>
<dbReference type="PhylomeDB" id="Q9N3W5"/>
<name>Q9N3W5_CAEEL</name>
<feature type="chain" id="PRO_5004335257" evidence="1">
    <location>
        <begin position="18"/>
        <end position="466"/>
    </location>
</feature>
<dbReference type="CDD" id="cd00037">
    <property type="entry name" value="CLECT"/>
    <property type="match status" value="1"/>
</dbReference>
<evidence type="ECO:0000313" key="4">
    <source>
        <dbReference type="Proteomes" id="UP000001940"/>
    </source>
</evidence>
<dbReference type="SUPFAM" id="SSF56436">
    <property type="entry name" value="C-type lectin-like"/>
    <property type="match status" value="1"/>
</dbReference>
<evidence type="ECO:0007829" key="6">
    <source>
        <dbReference type="PeptideAtlas" id="Q9N3W5"/>
    </source>
</evidence>
<keyword evidence="6" id="KW-1267">Proteomics identification</keyword>
<protein>
    <submittedName>
        <fullName evidence="3">C-type lectin domain-containing protein</fullName>
    </submittedName>
</protein>
<dbReference type="KEGG" id="cel:CELE_Y46C8AL.5"/>
<dbReference type="WormBase" id="Y46C8AL.5">
    <property type="protein sequence ID" value="CE36742"/>
    <property type="gene ID" value="WBGene00021583"/>
    <property type="gene designation" value="clec-72"/>
</dbReference>
<dbReference type="FunFam" id="3.10.100.10:FF:000078">
    <property type="entry name" value="C-type LECtin"/>
    <property type="match status" value="1"/>
</dbReference>
<dbReference type="PaxDb" id="6239-Y46C8AL.5"/>
<organism evidence="3 4">
    <name type="scientific">Caenorhabditis elegans</name>
    <dbReference type="NCBI Taxonomy" id="6239"/>
    <lineage>
        <taxon>Eukaryota</taxon>
        <taxon>Metazoa</taxon>
        <taxon>Ecdysozoa</taxon>
        <taxon>Nematoda</taxon>
        <taxon>Chromadorea</taxon>
        <taxon>Rhabditida</taxon>
        <taxon>Rhabditina</taxon>
        <taxon>Rhabditomorpha</taxon>
        <taxon>Rhabditoidea</taxon>
        <taxon>Rhabditidae</taxon>
        <taxon>Peloderinae</taxon>
        <taxon>Caenorhabditis</taxon>
    </lineage>
</organism>
<keyword evidence="1" id="KW-0732">Signal</keyword>
<dbReference type="InterPro" id="IPR016187">
    <property type="entry name" value="CTDL_fold"/>
</dbReference>
<dbReference type="InParanoid" id="Q9N3W5"/>
<dbReference type="HOGENOM" id="CLU_046757_0_0_1"/>
<feature type="signal peptide" evidence="1">
    <location>
        <begin position="1"/>
        <end position="17"/>
    </location>
</feature>
<dbReference type="Proteomes" id="UP000001940">
    <property type="component" value="Chromosome IV"/>
</dbReference>
<feature type="domain" description="C-type lectin" evidence="2">
    <location>
        <begin position="27"/>
        <end position="144"/>
    </location>
</feature>
<dbReference type="AlphaFoldDB" id="Q9N3W5"/>
<dbReference type="Gene3D" id="3.10.100.10">
    <property type="entry name" value="Mannose-Binding Protein A, subunit A"/>
    <property type="match status" value="1"/>
</dbReference>
<dbReference type="GeneID" id="177152"/>
<dbReference type="PROSITE" id="PS50041">
    <property type="entry name" value="C_TYPE_LECTIN_2"/>
    <property type="match status" value="1"/>
</dbReference>
<dbReference type="eggNOG" id="KOG4297">
    <property type="taxonomic scope" value="Eukaryota"/>
</dbReference>
<dbReference type="CTD" id="177152"/>
<keyword evidence="4" id="KW-1185">Reference proteome</keyword>
<dbReference type="Pfam" id="PF00059">
    <property type="entry name" value="Lectin_C"/>
    <property type="match status" value="1"/>
</dbReference>
<gene>
    <name evidence="3 5" type="primary">clec-72</name>
    <name evidence="3" type="ORF">CELE_Y46C8AL.5</name>
    <name evidence="5" type="ORF">Y46C8AL.5</name>
</gene>
<dbReference type="PANTHER" id="PTHR23062">
    <property type="entry name" value="HYPOTHETICAL PROTEIN C.ELEGANS"/>
    <property type="match status" value="1"/>
</dbReference>
<dbReference type="STRING" id="6239.Y46C8AL.5.1"/>
<dbReference type="InterPro" id="IPR001304">
    <property type="entry name" value="C-type_lectin-like"/>
</dbReference>
<dbReference type="Bgee" id="WBGene00021583">
    <property type="expression patterns" value="Expressed in larva and 2 other cell types or tissues"/>
</dbReference>
<dbReference type="RefSeq" id="NP_500442.3">
    <property type="nucleotide sequence ID" value="NM_068041.5"/>
</dbReference>
<dbReference type="Pfam" id="PF23673">
    <property type="entry name" value="DUF7154"/>
    <property type="match status" value="1"/>
</dbReference>
<evidence type="ECO:0000256" key="1">
    <source>
        <dbReference type="SAM" id="SignalP"/>
    </source>
</evidence>